<dbReference type="RefSeq" id="WP_205134502.1">
    <property type="nucleotide sequence ID" value="NZ_JACSNT010000021.1"/>
</dbReference>
<evidence type="ECO:0000313" key="3">
    <source>
        <dbReference type="Proteomes" id="UP000729290"/>
    </source>
</evidence>
<protein>
    <submittedName>
        <fullName evidence="2">Acyl-CoA dehydrogenase family protein</fullName>
    </submittedName>
</protein>
<dbReference type="InterPro" id="IPR013786">
    <property type="entry name" value="AcylCoA_DH/ox_N"/>
</dbReference>
<dbReference type="InterPro" id="IPR037069">
    <property type="entry name" value="AcylCoA_DH/ox_N_sf"/>
</dbReference>
<proteinExistence type="predicted"/>
<sequence length="49" mass="5866">MEFGFSKEQVLLRDLYRKFAETEVKPLAEELDEEERFPVETVKKLARYG</sequence>
<dbReference type="Pfam" id="PF02771">
    <property type="entry name" value="Acyl-CoA_dh_N"/>
    <property type="match status" value="1"/>
</dbReference>
<accession>A0ABS2GCJ8</accession>
<evidence type="ECO:0000259" key="1">
    <source>
        <dbReference type="Pfam" id="PF02771"/>
    </source>
</evidence>
<dbReference type="EMBL" id="JACSNV010000024">
    <property type="protein sequence ID" value="MBM6878870.1"/>
    <property type="molecule type" value="Genomic_DNA"/>
</dbReference>
<dbReference type="Proteomes" id="UP000729290">
    <property type="component" value="Unassembled WGS sequence"/>
</dbReference>
<evidence type="ECO:0000313" key="2">
    <source>
        <dbReference type="EMBL" id="MBM6878870.1"/>
    </source>
</evidence>
<name>A0ABS2GCJ8_9FIRM</name>
<dbReference type="InterPro" id="IPR009100">
    <property type="entry name" value="AcylCoA_DH/oxidase_NM_dom_sf"/>
</dbReference>
<comment type="caution">
    <text evidence="2">The sequence shown here is derived from an EMBL/GenBank/DDBJ whole genome shotgun (WGS) entry which is preliminary data.</text>
</comment>
<feature type="non-terminal residue" evidence="2">
    <location>
        <position position="49"/>
    </location>
</feature>
<reference evidence="2 3" key="1">
    <citation type="journal article" date="2021" name="Sci. Rep.">
        <title>The distribution of antibiotic resistance genes in chicken gut microbiota commensals.</title>
        <authorList>
            <person name="Juricova H."/>
            <person name="Matiasovicova J."/>
            <person name="Kubasova T."/>
            <person name="Cejkova D."/>
            <person name="Rychlik I."/>
        </authorList>
    </citation>
    <scope>NUCLEOTIDE SEQUENCE [LARGE SCALE GENOMIC DNA]</scope>
    <source>
        <strain evidence="2 3">An431b</strain>
    </source>
</reference>
<dbReference type="SUPFAM" id="SSF56645">
    <property type="entry name" value="Acyl-CoA dehydrogenase NM domain-like"/>
    <property type="match status" value="1"/>
</dbReference>
<gene>
    <name evidence="2" type="ORF">H9X83_12030</name>
</gene>
<feature type="domain" description="Acyl-CoA dehydrogenase/oxidase N-terminal" evidence="1">
    <location>
        <begin position="6"/>
        <end position="49"/>
    </location>
</feature>
<organism evidence="2 3">
    <name type="scientific">Anaerotignum lactatifermentans</name>
    <dbReference type="NCBI Taxonomy" id="160404"/>
    <lineage>
        <taxon>Bacteria</taxon>
        <taxon>Bacillati</taxon>
        <taxon>Bacillota</taxon>
        <taxon>Clostridia</taxon>
        <taxon>Lachnospirales</taxon>
        <taxon>Anaerotignaceae</taxon>
        <taxon>Anaerotignum</taxon>
    </lineage>
</organism>
<keyword evidence="3" id="KW-1185">Reference proteome</keyword>
<dbReference type="Gene3D" id="1.10.540.10">
    <property type="entry name" value="Acyl-CoA dehydrogenase/oxidase, N-terminal domain"/>
    <property type="match status" value="1"/>
</dbReference>